<dbReference type="InterPro" id="IPR050407">
    <property type="entry name" value="Geranylgeranyl_reductase"/>
</dbReference>
<name>A0A1C4XXN0_MICVI</name>
<dbReference type="InterPro" id="IPR002938">
    <property type="entry name" value="FAD-bd"/>
</dbReference>
<dbReference type="PANTHER" id="PTHR42685">
    <property type="entry name" value="GERANYLGERANYL DIPHOSPHATE REDUCTASE"/>
    <property type="match status" value="1"/>
</dbReference>
<evidence type="ECO:0000259" key="1">
    <source>
        <dbReference type="Pfam" id="PF01494"/>
    </source>
</evidence>
<dbReference type="OrthoDB" id="417034at2"/>
<protein>
    <submittedName>
        <fullName evidence="2">Geranylgeranyl reductase family</fullName>
    </submittedName>
</protein>
<gene>
    <name evidence="2" type="ORF">GA0074695_3669</name>
</gene>
<accession>A0A1C4XXN0</accession>
<dbReference type="EMBL" id="LT607411">
    <property type="protein sequence ID" value="SCF12871.1"/>
    <property type="molecule type" value="Genomic_DNA"/>
</dbReference>
<evidence type="ECO:0000313" key="3">
    <source>
        <dbReference type="Proteomes" id="UP000198242"/>
    </source>
</evidence>
<proteinExistence type="predicted"/>
<evidence type="ECO:0000313" key="2">
    <source>
        <dbReference type="EMBL" id="SCF12871.1"/>
    </source>
</evidence>
<dbReference type="Proteomes" id="UP000198242">
    <property type="component" value="Chromosome I"/>
</dbReference>
<dbReference type="PANTHER" id="PTHR42685:SF22">
    <property type="entry name" value="CONDITIONED MEDIUM FACTOR RECEPTOR 1"/>
    <property type="match status" value="1"/>
</dbReference>
<dbReference type="SUPFAM" id="SSF51905">
    <property type="entry name" value="FAD/NAD(P)-binding domain"/>
    <property type="match status" value="1"/>
</dbReference>
<dbReference type="NCBIfam" id="TIGR02032">
    <property type="entry name" value="GG-red-SF"/>
    <property type="match status" value="1"/>
</dbReference>
<dbReference type="Gene3D" id="3.50.50.60">
    <property type="entry name" value="FAD/NAD(P)-binding domain"/>
    <property type="match status" value="1"/>
</dbReference>
<dbReference type="InterPro" id="IPR011777">
    <property type="entry name" value="Geranylgeranyl_Rdtase_fam"/>
</dbReference>
<dbReference type="PRINTS" id="PR00420">
    <property type="entry name" value="RNGMNOXGNASE"/>
</dbReference>
<dbReference type="RefSeq" id="WP_089007343.1">
    <property type="nucleotide sequence ID" value="NZ_LT607411.1"/>
</dbReference>
<dbReference type="InterPro" id="IPR036188">
    <property type="entry name" value="FAD/NAD-bd_sf"/>
</dbReference>
<reference evidence="3" key="1">
    <citation type="submission" date="2016-06" db="EMBL/GenBank/DDBJ databases">
        <authorList>
            <person name="Varghese N."/>
            <person name="Submissions Spin"/>
        </authorList>
    </citation>
    <scope>NUCLEOTIDE SEQUENCE [LARGE SCALE GENOMIC DNA]</scope>
    <source>
        <strain evidence="3">DSM 43909</strain>
    </source>
</reference>
<feature type="domain" description="FAD-binding" evidence="1">
    <location>
        <begin position="5"/>
        <end position="282"/>
    </location>
</feature>
<organism evidence="2 3">
    <name type="scientific">Micromonospora viridifaciens</name>
    <dbReference type="NCBI Taxonomy" id="1881"/>
    <lineage>
        <taxon>Bacteria</taxon>
        <taxon>Bacillati</taxon>
        <taxon>Actinomycetota</taxon>
        <taxon>Actinomycetes</taxon>
        <taxon>Micromonosporales</taxon>
        <taxon>Micromonosporaceae</taxon>
        <taxon>Micromonospora</taxon>
    </lineage>
</organism>
<dbReference type="GO" id="GO:0016628">
    <property type="term" value="F:oxidoreductase activity, acting on the CH-CH group of donors, NAD or NADP as acceptor"/>
    <property type="evidence" value="ECO:0007669"/>
    <property type="project" value="InterPro"/>
</dbReference>
<keyword evidence="3" id="KW-1185">Reference proteome</keyword>
<dbReference type="GO" id="GO:0071949">
    <property type="term" value="F:FAD binding"/>
    <property type="evidence" value="ECO:0007669"/>
    <property type="project" value="InterPro"/>
</dbReference>
<dbReference type="Pfam" id="PF01494">
    <property type="entry name" value="FAD_binding_3"/>
    <property type="match status" value="1"/>
</dbReference>
<dbReference type="AlphaFoldDB" id="A0A1C4XXN0"/>
<sequence length="383" mass="42039">MIIADLVVVGAGPAGLSAAHVAARAGLRTLVLERATHPRYKTCGGGLIGTSLAEVADRIEVPVHDRADRVTFTQDGRRGFTRRHPGPLVSMVRREEFDDRLRAAAVAAGVEVREGVPVRAVEQDPDEVRLRLADGETVRARTVIGADGSSGVTARHVGVAHRQVDLGLEVELPVPPAEQERWRGRVLIDWGPVPGSYAWVFPKSDRLTVGVISARGEGERTRAYLRDFLARLGLSGLTPQHDSGHLTRCRTEDSPLRRGRVLVVGDAAGLLEPWSREGISFALRSGRLAGEAVAGGDPDAYEREVHRQLVPEMRAGHRLLEIFERRPDVFHAMLATPPGWRMFVRFCQGRASFDRVLTRRPVRAGLALLDRLPPRRPPAVRAR</sequence>